<evidence type="ECO:0000256" key="2">
    <source>
        <dbReference type="ARBA" id="ARBA00022603"/>
    </source>
</evidence>
<dbReference type="NCBIfam" id="NF008686">
    <property type="entry name" value="PRK11705.1"/>
    <property type="match status" value="1"/>
</dbReference>
<dbReference type="SUPFAM" id="SSF53335">
    <property type="entry name" value="S-adenosyl-L-methionine-dependent methyltransferases"/>
    <property type="match status" value="1"/>
</dbReference>
<evidence type="ECO:0000256" key="1">
    <source>
        <dbReference type="ARBA" id="ARBA00010815"/>
    </source>
</evidence>
<evidence type="ECO:0000256" key="6">
    <source>
        <dbReference type="PIRSR" id="PIRSR003085-1"/>
    </source>
</evidence>
<dbReference type="AlphaFoldDB" id="A0A0U1P6E7"/>
<keyword evidence="5" id="KW-0443">Lipid metabolism</keyword>
<dbReference type="GO" id="GO:0008610">
    <property type="term" value="P:lipid biosynthetic process"/>
    <property type="evidence" value="ECO:0007669"/>
    <property type="project" value="InterPro"/>
</dbReference>
<evidence type="ECO:0000313" key="8">
    <source>
        <dbReference type="Proteomes" id="UP000030675"/>
    </source>
</evidence>
<evidence type="ECO:0000256" key="4">
    <source>
        <dbReference type="ARBA" id="ARBA00022691"/>
    </source>
</evidence>
<sequence length="380" mass="43089">MKNDQIFQNILDFADVKINGDRPWDIQIHDEAVFDRVLKDGSLGFGESYMDGLWDCDAIDEMISRVLHAGIEDKLATTTKIQLGLKAGASKLKHLFNPQSVERVTKDVPFHYDLGNDLFEAMLDPRMTYTCAYWKDSDDLKSAQEAKLDLVCRKMGLQPGMRLLDIGCGWGSFMMFAAEKYGVICDGLTLSKEQAALGQARADEKGLPVNFILQDYRLYHPEQPYDRVVSIGMMEHVGPENYEDYFKAAYSFLADDGIFLLHTIGSPKSKSATDPWIDKYIFPNGVIPSMAQIGASAEDYFNIEDVQNIGPDYDKTLVAWNENFKAAWPKLADKYGERFYRMWRYYLLSCAGAFRCRDLNVWQFGLTKKGAELPVSVRAA</sequence>
<dbReference type="Proteomes" id="UP000030675">
    <property type="component" value="Unassembled WGS sequence"/>
</dbReference>
<dbReference type="InterPro" id="IPR050723">
    <property type="entry name" value="CFA/CMAS"/>
</dbReference>
<dbReference type="Gene3D" id="3.40.50.150">
    <property type="entry name" value="Vaccinia Virus protein VP39"/>
    <property type="match status" value="1"/>
</dbReference>
<reference evidence="8" key="1">
    <citation type="submission" date="2012-12" db="EMBL/GenBank/DDBJ databases">
        <title>Genome Sequence of Photobacterium leiognathi lrivu.4.1.</title>
        <authorList>
            <person name="Urbanczyk H."/>
            <person name="Ogura Y."/>
            <person name="Hayashi T."/>
            <person name="Dunlap P.V."/>
        </authorList>
    </citation>
    <scope>NUCLEOTIDE SEQUENCE [LARGE SCALE GENOMIC DNA]</scope>
    <source>
        <strain evidence="8">lrivu.4.1</strain>
    </source>
</reference>
<dbReference type="eggNOG" id="COG2230">
    <property type="taxonomic scope" value="Bacteria"/>
</dbReference>
<dbReference type="PIRSF" id="PIRSF003085">
    <property type="entry name" value="CMAS"/>
    <property type="match status" value="1"/>
</dbReference>
<keyword evidence="3" id="KW-0808">Transferase</keyword>
<dbReference type="GO" id="GO:0008168">
    <property type="term" value="F:methyltransferase activity"/>
    <property type="evidence" value="ECO:0007669"/>
    <property type="project" value="UniProtKB-KW"/>
</dbReference>
<comment type="similarity">
    <text evidence="1">Belongs to the CFA/CMAS family.</text>
</comment>
<dbReference type="RefSeq" id="WP_023932421.1">
    <property type="nucleotide sequence ID" value="NZ_DF196819.1"/>
</dbReference>
<organism evidence="7 8">
    <name type="scientific">Photobacterium leiognathi lrivu.4.1</name>
    <dbReference type="NCBI Taxonomy" id="1248232"/>
    <lineage>
        <taxon>Bacteria</taxon>
        <taxon>Pseudomonadati</taxon>
        <taxon>Pseudomonadota</taxon>
        <taxon>Gammaproteobacteria</taxon>
        <taxon>Vibrionales</taxon>
        <taxon>Vibrionaceae</taxon>
        <taxon>Photobacterium</taxon>
    </lineage>
</organism>
<dbReference type="InterPro" id="IPR029063">
    <property type="entry name" value="SAM-dependent_MTases_sf"/>
</dbReference>
<keyword evidence="2" id="KW-0489">Methyltransferase</keyword>
<dbReference type="PANTHER" id="PTHR43667:SF1">
    <property type="entry name" value="CYCLOPROPANE-FATTY-ACYL-PHOSPHOLIPID SYNTHASE"/>
    <property type="match status" value="1"/>
</dbReference>
<evidence type="ECO:0000256" key="5">
    <source>
        <dbReference type="ARBA" id="ARBA00023098"/>
    </source>
</evidence>
<evidence type="ECO:0000256" key="3">
    <source>
        <dbReference type="ARBA" id="ARBA00022679"/>
    </source>
</evidence>
<dbReference type="InterPro" id="IPR003333">
    <property type="entry name" value="CMAS"/>
</dbReference>
<dbReference type="PANTHER" id="PTHR43667">
    <property type="entry name" value="CYCLOPROPANE-FATTY-ACYL-PHOSPHOLIPID SYNTHASE"/>
    <property type="match status" value="1"/>
</dbReference>
<keyword evidence="4" id="KW-0949">S-adenosyl-L-methionine</keyword>
<evidence type="ECO:0000313" key="7">
    <source>
        <dbReference type="EMBL" id="GAD29924.1"/>
    </source>
</evidence>
<dbReference type="CDD" id="cd02440">
    <property type="entry name" value="AdoMet_MTases"/>
    <property type="match status" value="1"/>
</dbReference>
<dbReference type="HOGENOM" id="CLU_026434_6_0_6"/>
<dbReference type="EMBL" id="DF196819">
    <property type="protein sequence ID" value="GAD29924.1"/>
    <property type="molecule type" value="Genomic_DNA"/>
</dbReference>
<protein>
    <submittedName>
        <fullName evidence="7">Cyclopropane-fatty-acyl-phospholipid synthase</fullName>
    </submittedName>
</protein>
<dbReference type="Pfam" id="PF02353">
    <property type="entry name" value="CMAS"/>
    <property type="match status" value="1"/>
</dbReference>
<dbReference type="GO" id="GO:0032259">
    <property type="term" value="P:methylation"/>
    <property type="evidence" value="ECO:0007669"/>
    <property type="project" value="UniProtKB-KW"/>
</dbReference>
<name>A0A0U1P6E7_PHOLE</name>
<proteinExistence type="inferred from homology"/>
<gene>
    <name evidence="7" type="ORF">PLEI_1578</name>
</gene>
<accession>A0A0U1P6E7</accession>
<feature type="active site" evidence="6">
    <location>
        <position position="350"/>
    </location>
</feature>